<keyword evidence="2" id="KW-1185">Reference proteome</keyword>
<dbReference type="AlphaFoldDB" id="A0A3G9IUA8"/>
<proteinExistence type="predicted"/>
<dbReference type="RefSeq" id="WP_125660626.1">
    <property type="nucleotide sequence ID" value="NZ_AP019308.1"/>
</dbReference>
<dbReference type="Gene3D" id="2.60.220.30">
    <property type="match status" value="1"/>
</dbReference>
<sequence>MNKRNSMSTKVLALILVMMVVISSMPGLFTAGAGKAYAATKYIGGGSGTVEDPYTIADADQLDDARYFGNNTYFKLTADINLSEYLKDTDNGWEPIGSDESPFNGNVNGNGHTITGLWIDSSIKYVGLFGAIGKGGSITNMALENVDITGNSYTAGLAGKNEGSISNSYVKGTVNGNVFAGFLVAENFGTVSNSYSEGSIDTSGLAGGLVGVNGGTISKSHSTAVVTGDSTTVVNGTSTIGGLVGFNYDASRVSDLRISEYSVASSLPDGSAGIIIDSYATGSVENSDNSKGGAVGGLAGVNLGTISNSNATGNVKNSDNTDGVVGGLVGGNGGTINNSFAKGNVDGTNFVGGLVGDTSPDSLISNSNAKGTVSGNGNVGGLVGSNSGTIDTNYATGSVTGIDIVDGDDSYSVGGLVGYNANAGIINKSYASGNVTGNYDVGGLVGYSNSNSEISNSHATGTVSGISSVGGLVGSNSGTIDTNYATGSVTGIDIVDGDDSYSVGGLVGYNANAGIINKSYASGKVYGYGEAGGLIGTSYGTINTSYATGNVAGEYSVGGLVGYFNPQLNGTINNSYSIGNVSGSEDVGGLVGYATHAGVVHNSFYNTDTSGQVDTGKGVGKSSDEMKKQETYTYADSGWNFVNDWYMRTNQYPQLLAFWKSDAATLTSTIGTVSANGTASATITNIPNATTLAAFKAAITPAAGATVQVYDADGTTVATVLATGTKVIVTAEDGITKVTYTVTVNAAPGGDNGNGNGAITTPSNDKVTSTDGRLTLPVGRTGEVSLDNEVTISIPAGATSEELKLTIAKILETQKLLTNNEVPASSVFEILKNFTNNFIKPVTLSFVFDSSKVKSNQRAAVFFYDEVKKVWVEVTGGQTNGNRITVEVNHFTKYAVLVVDQTTNKPEQPTDPAVGITFSDIAGHWAEASIKQAVSGGIVKGYTDGTFKPGKTVTRAEFAVMLMNALKPQGEGAALTFTDKAEIGAWAQQAVAQAVQAGIIKGYEGGTFRPNAVITRVEMAAMIANTLKLASESNSSTGFADDKDIPSWAKGAVGALKKFGLLEGKGGNKFDPTATATRAEAVTVILKMLTQVNK</sequence>
<evidence type="ECO:0000313" key="1">
    <source>
        <dbReference type="EMBL" id="BBH22467.1"/>
    </source>
</evidence>
<organism evidence="1 2">
    <name type="scientific">Paenibacillus baekrokdamisoli</name>
    <dbReference type="NCBI Taxonomy" id="1712516"/>
    <lineage>
        <taxon>Bacteria</taxon>
        <taxon>Bacillati</taxon>
        <taxon>Bacillota</taxon>
        <taxon>Bacilli</taxon>
        <taxon>Bacillales</taxon>
        <taxon>Paenibacillaceae</taxon>
        <taxon>Paenibacillus</taxon>
    </lineage>
</organism>
<accession>A0A3G9IUA8</accession>
<dbReference type="Pfam" id="PF00395">
    <property type="entry name" value="SLH"/>
    <property type="match status" value="3"/>
</dbReference>
<dbReference type="InterPro" id="IPR051465">
    <property type="entry name" value="Cell_Envelope_Struct_Comp"/>
</dbReference>
<dbReference type="Proteomes" id="UP000275368">
    <property type="component" value="Chromosome"/>
</dbReference>
<evidence type="ECO:0000313" key="2">
    <source>
        <dbReference type="Proteomes" id="UP000275368"/>
    </source>
</evidence>
<dbReference type="Gene3D" id="2.160.20.110">
    <property type="match status" value="3"/>
</dbReference>
<dbReference type="Pfam" id="PF07581">
    <property type="entry name" value="Glug"/>
    <property type="match status" value="5"/>
</dbReference>
<dbReference type="EMBL" id="AP019308">
    <property type="protein sequence ID" value="BBH22467.1"/>
    <property type="molecule type" value="Genomic_DNA"/>
</dbReference>
<dbReference type="KEGG" id="pbk:Back11_38120"/>
<dbReference type="InterPro" id="IPR011493">
    <property type="entry name" value="GLUG"/>
</dbReference>
<dbReference type="PANTHER" id="PTHR43308">
    <property type="entry name" value="OUTER MEMBRANE PROTEIN ALPHA-RELATED"/>
    <property type="match status" value="1"/>
</dbReference>
<dbReference type="PANTHER" id="PTHR43308:SF5">
    <property type="entry name" value="S-LAYER PROTEIN _ PEPTIDOGLYCAN ENDO-BETA-N-ACETYLGLUCOSAMINIDASE"/>
    <property type="match status" value="1"/>
</dbReference>
<dbReference type="PROSITE" id="PS51272">
    <property type="entry name" value="SLH"/>
    <property type="match status" value="3"/>
</dbReference>
<dbReference type="OrthoDB" id="9802993at2"/>
<dbReference type="InterPro" id="IPR001119">
    <property type="entry name" value="SLH_dom"/>
</dbReference>
<reference evidence="1 2" key="1">
    <citation type="submission" date="2018-11" db="EMBL/GenBank/DDBJ databases">
        <title>Complete genome sequence of Paenibacillus baekrokdamisoli strain KCTC 33723.</title>
        <authorList>
            <person name="Kang S.W."/>
            <person name="Lee K.C."/>
            <person name="Kim K.K."/>
            <person name="Kim J.S."/>
            <person name="Kim D.S."/>
            <person name="Ko S.H."/>
            <person name="Yang S.H."/>
            <person name="Lee J.S."/>
        </authorList>
    </citation>
    <scope>NUCLEOTIDE SEQUENCE [LARGE SCALE GENOMIC DNA]</scope>
    <source>
        <strain evidence="1 2">KCTC 33723</strain>
    </source>
</reference>
<gene>
    <name evidence="1" type="ORF">Back11_38120</name>
</gene>
<name>A0A3G9IUA8_9BACL</name>
<protein>
    <submittedName>
        <fullName evidence="1">Uncharacterized protein</fullName>
    </submittedName>
</protein>